<accession>A0ABM1MW44</accession>
<dbReference type="SUPFAM" id="SSF47459">
    <property type="entry name" value="HLH, helix-loop-helix DNA-binding domain"/>
    <property type="match status" value="1"/>
</dbReference>
<dbReference type="PROSITE" id="PS50888">
    <property type="entry name" value="BHLH"/>
    <property type="match status" value="1"/>
</dbReference>
<name>A0ABM1MW44_NICVS</name>
<dbReference type="InterPro" id="IPR011598">
    <property type="entry name" value="bHLH_dom"/>
</dbReference>
<organism evidence="2 3">
    <name type="scientific">Nicrophorus vespilloides</name>
    <name type="common">Boreal carrion beetle</name>
    <dbReference type="NCBI Taxonomy" id="110193"/>
    <lineage>
        <taxon>Eukaryota</taxon>
        <taxon>Metazoa</taxon>
        <taxon>Ecdysozoa</taxon>
        <taxon>Arthropoda</taxon>
        <taxon>Hexapoda</taxon>
        <taxon>Insecta</taxon>
        <taxon>Pterygota</taxon>
        <taxon>Neoptera</taxon>
        <taxon>Endopterygota</taxon>
        <taxon>Coleoptera</taxon>
        <taxon>Polyphaga</taxon>
        <taxon>Staphyliniformia</taxon>
        <taxon>Silphidae</taxon>
        <taxon>Nicrophorinae</taxon>
        <taxon>Nicrophorus</taxon>
    </lineage>
</organism>
<feature type="domain" description="BHLH" evidence="1">
    <location>
        <begin position="161"/>
        <end position="213"/>
    </location>
</feature>
<sequence length="336" mass="38776">MALVQQTYEMSYDDSSDSGFEMSFKSETTDYRDDRSDYIEYDIDGYDSRNVLNTPQKQQLYEKFASAFHKSASGEFERDSIQVTPPNWNQNYHHHVAKPSHVSRDLFNGKCSSEEDFCNSIVPLVTSTPVKDEKPKRRYATGRNRVTRAKSPSQIMKIKKTRRLKANDRERNRMHMLNEALDKLRCVLPAFPEDTKLTKIETLRFAHNYIYALSEAANDVGKYNCRNSDSILVQVGNVTVSINKDGNKITQSNNQQEPYSSNAVVTSGSITNASFMQDYNTPMMIEEGLKTEEQYYNTQQPPHTSVDFYNNGYDYYGNSIRPNKLHYNNNSMYECL</sequence>
<dbReference type="Pfam" id="PF00010">
    <property type="entry name" value="HLH"/>
    <property type="match status" value="1"/>
</dbReference>
<dbReference type="Gene3D" id="4.10.280.10">
    <property type="entry name" value="Helix-loop-helix DNA-binding domain"/>
    <property type="match status" value="1"/>
</dbReference>
<dbReference type="InterPro" id="IPR036638">
    <property type="entry name" value="HLH_DNA-bd_sf"/>
</dbReference>
<proteinExistence type="predicted"/>
<gene>
    <name evidence="3" type="primary">LOC108564305</name>
</gene>
<dbReference type="PANTHER" id="PTHR19290:SF163">
    <property type="entry name" value="BASIC HELIX-LOOP-HELIX NEURAL TRANSCRIPTION FACTOR TAP"/>
    <property type="match status" value="1"/>
</dbReference>
<evidence type="ECO:0000313" key="2">
    <source>
        <dbReference type="Proteomes" id="UP000695000"/>
    </source>
</evidence>
<evidence type="ECO:0000313" key="3">
    <source>
        <dbReference type="RefSeq" id="XP_017778794.1"/>
    </source>
</evidence>
<reference evidence="3" key="1">
    <citation type="submission" date="2025-08" db="UniProtKB">
        <authorList>
            <consortium name="RefSeq"/>
        </authorList>
    </citation>
    <scope>IDENTIFICATION</scope>
    <source>
        <tissue evidence="3">Whole Larva</tissue>
    </source>
</reference>
<dbReference type="PANTHER" id="PTHR19290">
    <property type="entry name" value="BASIC HELIX-LOOP-HELIX PROTEIN NEUROGENIN-RELATED"/>
    <property type="match status" value="1"/>
</dbReference>
<dbReference type="RefSeq" id="XP_017778794.1">
    <property type="nucleotide sequence ID" value="XM_017923305.1"/>
</dbReference>
<dbReference type="Proteomes" id="UP000695000">
    <property type="component" value="Unplaced"/>
</dbReference>
<keyword evidence="2" id="KW-1185">Reference proteome</keyword>
<protein>
    <submittedName>
        <fullName evidence="3">Basic helix-loop-helix neural transcription factor TAP</fullName>
    </submittedName>
</protein>
<evidence type="ECO:0000259" key="1">
    <source>
        <dbReference type="PROSITE" id="PS50888"/>
    </source>
</evidence>
<dbReference type="CDD" id="cd11428">
    <property type="entry name" value="bHLH_TS_NGN"/>
    <property type="match status" value="1"/>
</dbReference>
<dbReference type="SMART" id="SM00353">
    <property type="entry name" value="HLH"/>
    <property type="match status" value="1"/>
</dbReference>
<dbReference type="InterPro" id="IPR050359">
    <property type="entry name" value="bHLH_transcription_factors"/>
</dbReference>
<dbReference type="GeneID" id="108564305"/>